<feature type="binding site" evidence="6">
    <location>
        <begin position="93"/>
        <end position="98"/>
    </location>
    <ligand>
        <name>NAD(+)</name>
        <dbReference type="ChEBI" id="CHEBI:57540"/>
    </ligand>
</feature>
<dbReference type="SUPFAM" id="SSF46785">
    <property type="entry name" value="Winged helix' DNA-binding domain"/>
    <property type="match status" value="1"/>
</dbReference>
<evidence type="ECO:0000256" key="6">
    <source>
        <dbReference type="HAMAP-Rule" id="MF_01131"/>
    </source>
</evidence>
<keyword evidence="9" id="KW-1185">Reference proteome</keyword>
<name>A0A6C2UN77_9BACT</name>
<dbReference type="Proteomes" id="UP000346198">
    <property type="component" value="Unassembled WGS sequence"/>
</dbReference>
<dbReference type="GO" id="GO:0003700">
    <property type="term" value="F:DNA-binding transcription factor activity"/>
    <property type="evidence" value="ECO:0007669"/>
    <property type="project" value="UniProtKB-UniRule"/>
</dbReference>
<dbReference type="GO" id="GO:0005737">
    <property type="term" value="C:cytoplasm"/>
    <property type="evidence" value="ECO:0007669"/>
    <property type="project" value="UniProtKB-SubCell"/>
</dbReference>
<evidence type="ECO:0000256" key="4">
    <source>
        <dbReference type="ARBA" id="ARBA00023125"/>
    </source>
</evidence>
<keyword evidence="1 6" id="KW-0963">Cytoplasm</keyword>
<dbReference type="InterPro" id="IPR022876">
    <property type="entry name" value="Tscrpt_rep_Rex"/>
</dbReference>
<dbReference type="SUPFAM" id="SSF51735">
    <property type="entry name" value="NAD(P)-binding Rossmann-fold domains"/>
    <property type="match status" value="1"/>
</dbReference>
<reference evidence="8 9" key="1">
    <citation type="submission" date="2019-04" db="EMBL/GenBank/DDBJ databases">
        <authorList>
            <person name="Van Vliet M D."/>
        </authorList>
    </citation>
    <scope>NUCLEOTIDE SEQUENCE [LARGE SCALE GENOMIC DNA]</scope>
    <source>
        <strain evidence="8 9">F21</strain>
    </source>
</reference>
<dbReference type="NCBIfam" id="NF003996">
    <property type="entry name" value="PRK05472.2-5"/>
    <property type="match status" value="1"/>
</dbReference>
<dbReference type="Pfam" id="PF06971">
    <property type="entry name" value="Put_DNA-bind_N"/>
    <property type="match status" value="1"/>
</dbReference>
<dbReference type="AlphaFoldDB" id="A0A6C2UN77"/>
<gene>
    <name evidence="8" type="primary">rex_2</name>
    <name evidence="6" type="synonym">rex</name>
    <name evidence="8" type="ORF">SCARR_02841</name>
</gene>
<dbReference type="InterPro" id="IPR036388">
    <property type="entry name" value="WH-like_DNA-bd_sf"/>
</dbReference>
<comment type="subunit">
    <text evidence="6">Homodimer.</text>
</comment>
<accession>A0A6C2UN77</accession>
<dbReference type="Gene3D" id="3.40.50.720">
    <property type="entry name" value="NAD(P)-binding Rossmann-like Domain"/>
    <property type="match status" value="1"/>
</dbReference>
<evidence type="ECO:0000259" key="7">
    <source>
        <dbReference type="SMART" id="SM00881"/>
    </source>
</evidence>
<protein>
    <recommendedName>
        <fullName evidence="6">Redox-sensing transcriptional repressor Rex</fullName>
    </recommendedName>
</protein>
<evidence type="ECO:0000256" key="5">
    <source>
        <dbReference type="ARBA" id="ARBA00023163"/>
    </source>
</evidence>
<dbReference type="HAMAP" id="MF_01131">
    <property type="entry name" value="Rex"/>
    <property type="match status" value="1"/>
</dbReference>
<dbReference type="EMBL" id="CAAHFH010000002">
    <property type="protein sequence ID" value="VGO20774.1"/>
    <property type="molecule type" value="Genomic_DNA"/>
</dbReference>
<dbReference type="InterPro" id="IPR009718">
    <property type="entry name" value="Rex_DNA-bd_C_dom"/>
</dbReference>
<comment type="function">
    <text evidence="6">Modulates transcription in response to changes in cellular NADH/NAD(+) redox state.</text>
</comment>
<evidence type="ECO:0000256" key="1">
    <source>
        <dbReference type="ARBA" id="ARBA00022490"/>
    </source>
</evidence>
<keyword evidence="5 6" id="KW-0804">Transcription</keyword>
<dbReference type="InterPro" id="IPR036291">
    <property type="entry name" value="NAD(P)-bd_dom_sf"/>
</dbReference>
<dbReference type="Pfam" id="PF02629">
    <property type="entry name" value="CoA_binding"/>
    <property type="match status" value="1"/>
</dbReference>
<evidence type="ECO:0000256" key="3">
    <source>
        <dbReference type="ARBA" id="ARBA00023015"/>
    </source>
</evidence>
<keyword evidence="3 6" id="KW-0805">Transcription regulation</keyword>
<dbReference type="SMART" id="SM00881">
    <property type="entry name" value="CoA_binding"/>
    <property type="match status" value="1"/>
</dbReference>
<evidence type="ECO:0000313" key="8">
    <source>
        <dbReference type="EMBL" id="VGO20774.1"/>
    </source>
</evidence>
<dbReference type="NCBIfam" id="NF003995">
    <property type="entry name" value="PRK05472.2-4"/>
    <property type="match status" value="1"/>
</dbReference>
<dbReference type="InterPro" id="IPR003781">
    <property type="entry name" value="CoA-bd"/>
</dbReference>
<keyword evidence="2 6" id="KW-0678">Repressor</keyword>
<dbReference type="PANTHER" id="PTHR35786:SF1">
    <property type="entry name" value="REDOX-SENSING TRANSCRIPTIONAL REPRESSOR REX 1"/>
    <property type="match status" value="1"/>
</dbReference>
<dbReference type="RefSeq" id="WP_222846317.1">
    <property type="nucleotide sequence ID" value="NZ_CAAHFH010000002.1"/>
</dbReference>
<dbReference type="GO" id="GO:0045892">
    <property type="term" value="P:negative regulation of DNA-templated transcription"/>
    <property type="evidence" value="ECO:0007669"/>
    <property type="project" value="InterPro"/>
</dbReference>
<comment type="similarity">
    <text evidence="6">Belongs to the transcriptional regulatory Rex family.</text>
</comment>
<organism evidence="8 9">
    <name type="scientific">Pontiella sulfatireligans</name>
    <dbReference type="NCBI Taxonomy" id="2750658"/>
    <lineage>
        <taxon>Bacteria</taxon>
        <taxon>Pseudomonadati</taxon>
        <taxon>Kiritimatiellota</taxon>
        <taxon>Kiritimatiellia</taxon>
        <taxon>Kiritimatiellales</taxon>
        <taxon>Pontiellaceae</taxon>
        <taxon>Pontiella</taxon>
    </lineage>
</organism>
<proteinExistence type="inferred from homology"/>
<keyword evidence="6" id="KW-0520">NAD</keyword>
<dbReference type="GO" id="GO:0003677">
    <property type="term" value="F:DNA binding"/>
    <property type="evidence" value="ECO:0007669"/>
    <property type="project" value="UniProtKB-UniRule"/>
</dbReference>
<dbReference type="InterPro" id="IPR036390">
    <property type="entry name" value="WH_DNA-bd_sf"/>
</dbReference>
<dbReference type="NCBIfam" id="NF003994">
    <property type="entry name" value="PRK05472.2-3"/>
    <property type="match status" value="1"/>
</dbReference>
<dbReference type="PANTHER" id="PTHR35786">
    <property type="entry name" value="REDOX-SENSING TRANSCRIPTIONAL REPRESSOR REX"/>
    <property type="match status" value="1"/>
</dbReference>
<feature type="domain" description="CoA-binding" evidence="7">
    <location>
        <begin position="82"/>
        <end position="183"/>
    </location>
</feature>
<keyword evidence="4 6" id="KW-0238">DNA-binding</keyword>
<evidence type="ECO:0000313" key="9">
    <source>
        <dbReference type="Proteomes" id="UP000346198"/>
    </source>
</evidence>
<dbReference type="Gene3D" id="1.10.10.10">
    <property type="entry name" value="Winged helix-like DNA-binding domain superfamily/Winged helix DNA-binding domain"/>
    <property type="match status" value="1"/>
</dbReference>
<sequence>MSQMEQKTAGVPTLKRLPLYLRLLRRMKENGDEYASGTVVAKELGLDPIVVRKDLAITGAVGRPRLGFPMDEIIEAIEEFLGWSNTTDAFLVGVGNMGRALLGYQGFEQHGMRIVAAFDSSPEIIGTKVHGKTILDIETMPALAKRMHVQIGVITVTASVAQDVANAMIEGGIRGIWNFTPTSLDVPKHVILQREELASSLAVLSHRLLLEGSAD</sequence>
<comment type="subcellular location">
    <subcellularLocation>
        <location evidence="6">Cytoplasm</location>
    </subcellularLocation>
</comment>
<evidence type="ECO:0000256" key="2">
    <source>
        <dbReference type="ARBA" id="ARBA00022491"/>
    </source>
</evidence>
<feature type="DNA-binding region" description="H-T-H motif" evidence="6">
    <location>
        <begin position="19"/>
        <end position="58"/>
    </location>
</feature>
<dbReference type="GO" id="GO:0051775">
    <property type="term" value="P:response to redox state"/>
    <property type="evidence" value="ECO:0007669"/>
    <property type="project" value="InterPro"/>
</dbReference>